<dbReference type="AlphaFoldDB" id="A0ABD2BJ92"/>
<sequence length="331" mass="37101">MILCKIDEVTAPGIAGDTTLSSSSNSEQPHALSNVFHTTRSGNTLKERSVCVKVKKSLTKKFQSSLFALFRAVINVSILLDHDRQIHFSNSRSIVPVPRSIMVPSNSVEIDFQRDDDAVISFNSIIERYINKAVDEENVALAQEVFGMPDKGQPQSRRRLQASCRCCSYAVPISVRGIGTVRRGRKHRAVGVGSRVSSFHSGAMRPALPVDDHQHVPDTKSRMGQIIVDNESEKEASFNGNKRRSTITDCVKSILKNKEDIKTYFCKMIGRTSAIFYNVITYSERGRQCRKKLPLIVNAQADTLRRICCPERFRYARTIQYLCPTTTVTAI</sequence>
<gene>
    <name evidence="1" type="ORF">V1477_014900</name>
</gene>
<name>A0ABD2BJ92_VESMC</name>
<dbReference type="Proteomes" id="UP001607303">
    <property type="component" value="Unassembled WGS sequence"/>
</dbReference>
<dbReference type="EMBL" id="JAYRBN010000075">
    <property type="protein sequence ID" value="KAL2732659.1"/>
    <property type="molecule type" value="Genomic_DNA"/>
</dbReference>
<reference evidence="1 2" key="1">
    <citation type="journal article" date="2024" name="Ann. Entomol. Soc. Am.">
        <title>Genomic analyses of the southern and eastern yellowjacket wasps (Hymenoptera: Vespidae) reveal evolutionary signatures of social life.</title>
        <authorList>
            <person name="Catto M.A."/>
            <person name="Caine P.B."/>
            <person name="Orr S.E."/>
            <person name="Hunt B.G."/>
            <person name="Goodisman M.A.D."/>
        </authorList>
    </citation>
    <scope>NUCLEOTIDE SEQUENCE [LARGE SCALE GENOMIC DNA]</scope>
    <source>
        <strain evidence="1">232</strain>
        <tissue evidence="1">Head and thorax</tissue>
    </source>
</reference>
<evidence type="ECO:0000313" key="2">
    <source>
        <dbReference type="Proteomes" id="UP001607303"/>
    </source>
</evidence>
<protein>
    <submittedName>
        <fullName evidence="1">Uncharacterized protein</fullName>
    </submittedName>
</protein>
<accession>A0ABD2BJ92</accession>
<proteinExistence type="predicted"/>
<keyword evidence="2" id="KW-1185">Reference proteome</keyword>
<organism evidence="1 2">
    <name type="scientific">Vespula maculifrons</name>
    <name type="common">Eastern yellow jacket</name>
    <name type="synonym">Wasp</name>
    <dbReference type="NCBI Taxonomy" id="7453"/>
    <lineage>
        <taxon>Eukaryota</taxon>
        <taxon>Metazoa</taxon>
        <taxon>Ecdysozoa</taxon>
        <taxon>Arthropoda</taxon>
        <taxon>Hexapoda</taxon>
        <taxon>Insecta</taxon>
        <taxon>Pterygota</taxon>
        <taxon>Neoptera</taxon>
        <taxon>Endopterygota</taxon>
        <taxon>Hymenoptera</taxon>
        <taxon>Apocrita</taxon>
        <taxon>Aculeata</taxon>
        <taxon>Vespoidea</taxon>
        <taxon>Vespidae</taxon>
        <taxon>Vespinae</taxon>
        <taxon>Vespula</taxon>
    </lineage>
</organism>
<comment type="caution">
    <text evidence="1">The sequence shown here is derived from an EMBL/GenBank/DDBJ whole genome shotgun (WGS) entry which is preliminary data.</text>
</comment>
<evidence type="ECO:0000313" key="1">
    <source>
        <dbReference type="EMBL" id="KAL2732659.1"/>
    </source>
</evidence>